<dbReference type="AlphaFoldDB" id="A0A564YQ90"/>
<reference evidence="8 9" key="1">
    <citation type="submission" date="2019-07" db="EMBL/GenBank/DDBJ databases">
        <authorList>
            <person name="Jastrzebski P J."/>
            <person name="Paukszto L."/>
            <person name="Jastrzebski P J."/>
        </authorList>
    </citation>
    <scope>NUCLEOTIDE SEQUENCE [LARGE SCALE GENOMIC DNA]</scope>
    <source>
        <strain evidence="8 9">WMS-il1</strain>
    </source>
</reference>
<feature type="compositionally biased region" description="Basic and acidic residues" evidence="7">
    <location>
        <begin position="285"/>
        <end position="301"/>
    </location>
</feature>
<keyword evidence="6" id="KW-0539">Nucleus</keyword>
<proteinExistence type="inferred from homology"/>
<dbReference type="GO" id="GO:0005654">
    <property type="term" value="C:nucleoplasm"/>
    <property type="evidence" value="ECO:0007669"/>
    <property type="project" value="UniProtKB-SubCell"/>
</dbReference>
<name>A0A564YQ90_HYMDI</name>
<dbReference type="Proteomes" id="UP000321570">
    <property type="component" value="Unassembled WGS sequence"/>
</dbReference>
<comment type="subcellular location">
    <subcellularLocation>
        <location evidence="1">Nucleus</location>
        <location evidence="1">Nucleolus</location>
    </subcellularLocation>
    <subcellularLocation>
        <location evidence="2">Nucleus</location>
        <location evidence="2">Nucleoplasm</location>
    </subcellularLocation>
</comment>
<dbReference type="PANTHER" id="PTHR14211">
    <property type="entry name" value="GLIOMA SUPPRESSOR CANDIDATE REGION GENE 2"/>
    <property type="match status" value="1"/>
</dbReference>
<dbReference type="Pfam" id="PF07767">
    <property type="entry name" value="Nop53"/>
    <property type="match status" value="1"/>
</dbReference>
<dbReference type="PANTHER" id="PTHR14211:SF7">
    <property type="entry name" value="RIBOSOME BIOGENESIS PROTEIN NOP53"/>
    <property type="match status" value="1"/>
</dbReference>
<dbReference type="GO" id="GO:0000027">
    <property type="term" value="P:ribosomal large subunit assembly"/>
    <property type="evidence" value="ECO:0007669"/>
    <property type="project" value="TreeGrafter"/>
</dbReference>
<evidence type="ECO:0000256" key="6">
    <source>
        <dbReference type="ARBA" id="ARBA00023242"/>
    </source>
</evidence>
<gene>
    <name evidence="8" type="ORF">WMSIL1_LOCUS8196</name>
</gene>
<dbReference type="GO" id="GO:0008097">
    <property type="term" value="F:5S rRNA binding"/>
    <property type="evidence" value="ECO:0007669"/>
    <property type="project" value="TreeGrafter"/>
</dbReference>
<evidence type="ECO:0000313" key="9">
    <source>
        <dbReference type="Proteomes" id="UP000321570"/>
    </source>
</evidence>
<evidence type="ECO:0000256" key="2">
    <source>
        <dbReference type="ARBA" id="ARBA00004642"/>
    </source>
</evidence>
<dbReference type="GO" id="GO:0005730">
    <property type="term" value="C:nucleolus"/>
    <property type="evidence" value="ECO:0007669"/>
    <property type="project" value="UniProtKB-SubCell"/>
</dbReference>
<dbReference type="InterPro" id="IPR011687">
    <property type="entry name" value="Nop53/GLTSCR2"/>
</dbReference>
<organism evidence="8 9">
    <name type="scientific">Hymenolepis diminuta</name>
    <name type="common">Rat tapeworm</name>
    <dbReference type="NCBI Taxonomy" id="6216"/>
    <lineage>
        <taxon>Eukaryota</taxon>
        <taxon>Metazoa</taxon>
        <taxon>Spiralia</taxon>
        <taxon>Lophotrochozoa</taxon>
        <taxon>Platyhelminthes</taxon>
        <taxon>Cestoda</taxon>
        <taxon>Eucestoda</taxon>
        <taxon>Cyclophyllidea</taxon>
        <taxon>Hymenolepididae</taxon>
        <taxon>Hymenolepis</taxon>
    </lineage>
</organism>
<keyword evidence="9" id="KW-1185">Reference proteome</keyword>
<comment type="similarity">
    <text evidence="3">Belongs to the NOP53 family.</text>
</comment>
<feature type="region of interest" description="Disordered" evidence="7">
    <location>
        <begin position="42"/>
        <end position="75"/>
    </location>
</feature>
<protein>
    <recommendedName>
        <fullName evidence="4">Ribosome biogenesis protein NOP53</fullName>
    </recommendedName>
</protein>
<evidence type="ECO:0000256" key="5">
    <source>
        <dbReference type="ARBA" id="ARBA00022517"/>
    </source>
</evidence>
<evidence type="ECO:0000256" key="1">
    <source>
        <dbReference type="ARBA" id="ARBA00004604"/>
    </source>
</evidence>
<dbReference type="GO" id="GO:0006364">
    <property type="term" value="P:rRNA processing"/>
    <property type="evidence" value="ECO:0007669"/>
    <property type="project" value="TreeGrafter"/>
</dbReference>
<dbReference type="EMBL" id="CABIJS010000321">
    <property type="protein sequence ID" value="VUZ48858.1"/>
    <property type="molecule type" value="Genomic_DNA"/>
</dbReference>
<feature type="region of interest" description="Disordered" evidence="7">
    <location>
        <begin position="282"/>
        <end position="301"/>
    </location>
</feature>
<evidence type="ECO:0000256" key="7">
    <source>
        <dbReference type="SAM" id="MobiDB-lite"/>
    </source>
</evidence>
<feature type="compositionally biased region" description="Basic and acidic residues" evidence="7">
    <location>
        <begin position="42"/>
        <end position="60"/>
    </location>
</feature>
<sequence>MRNRGKNKKKQWKHILKNISSDLHDAVREEDLTAAGFQVQKAEKSQILKGDKDSAKDRPDIPTASSAVERKSYKKGKPSIFAKAVDVWDDGFEVQKKVSNTVEKARKVPEPTEKLSEPILIVPAGQSYNPTVVDHQTLLMHVAKEEEKVVAAADPDAFKKKRKMRPKKKKVKLTQAQFDALRREEKMKNITAKDLAKKMHNDLENIPKLVKEIKKEKKELEVKKTKKQIRKVIKKYEKSNKFPLSFQLPGELAPSLRKLRIDPNWMREVEFKRNKLPRARRTLNRKADAKIYERRSRRDVP</sequence>
<evidence type="ECO:0000313" key="8">
    <source>
        <dbReference type="EMBL" id="VUZ48858.1"/>
    </source>
</evidence>
<keyword evidence="5" id="KW-0690">Ribosome biogenesis</keyword>
<evidence type="ECO:0000256" key="3">
    <source>
        <dbReference type="ARBA" id="ARBA00008838"/>
    </source>
</evidence>
<accession>A0A564YQ90</accession>
<evidence type="ECO:0000256" key="4">
    <source>
        <dbReference type="ARBA" id="ARBA00018339"/>
    </source>
</evidence>